<keyword evidence="1" id="KW-0812">Transmembrane</keyword>
<protein>
    <submittedName>
        <fullName evidence="2">Uncharacterized protein</fullName>
    </submittedName>
</protein>
<reference evidence="2" key="1">
    <citation type="submission" date="2024-03" db="EMBL/GenBank/DDBJ databases">
        <title>WGS assembly of Saponaria officinalis var. Norfolk2.</title>
        <authorList>
            <person name="Jenkins J."/>
            <person name="Shu S."/>
            <person name="Grimwood J."/>
            <person name="Barry K."/>
            <person name="Goodstein D."/>
            <person name="Schmutz J."/>
            <person name="Leebens-Mack J."/>
            <person name="Osbourn A."/>
        </authorList>
    </citation>
    <scope>NUCLEOTIDE SEQUENCE [LARGE SCALE GENOMIC DNA]</scope>
    <source>
        <strain evidence="2">JIC</strain>
    </source>
</reference>
<keyword evidence="1" id="KW-1133">Transmembrane helix</keyword>
<evidence type="ECO:0000313" key="2">
    <source>
        <dbReference type="EMBL" id="KAK9756350.1"/>
    </source>
</evidence>
<dbReference type="EMBL" id="JBDFQZ010000001">
    <property type="protein sequence ID" value="KAK9756350.1"/>
    <property type="molecule type" value="Genomic_DNA"/>
</dbReference>
<proteinExistence type="predicted"/>
<dbReference type="Proteomes" id="UP001443914">
    <property type="component" value="Unassembled WGS sequence"/>
</dbReference>
<feature type="transmembrane region" description="Helical" evidence="1">
    <location>
        <begin position="123"/>
        <end position="142"/>
    </location>
</feature>
<evidence type="ECO:0000256" key="1">
    <source>
        <dbReference type="SAM" id="Phobius"/>
    </source>
</evidence>
<comment type="caution">
    <text evidence="2">The sequence shown here is derived from an EMBL/GenBank/DDBJ whole genome shotgun (WGS) entry which is preliminary data.</text>
</comment>
<keyword evidence="1" id="KW-0472">Membrane</keyword>
<accession>A0AAW1NHI5</accession>
<organism evidence="2 3">
    <name type="scientific">Saponaria officinalis</name>
    <name type="common">Common soapwort</name>
    <name type="synonym">Lychnis saponaria</name>
    <dbReference type="NCBI Taxonomy" id="3572"/>
    <lineage>
        <taxon>Eukaryota</taxon>
        <taxon>Viridiplantae</taxon>
        <taxon>Streptophyta</taxon>
        <taxon>Embryophyta</taxon>
        <taxon>Tracheophyta</taxon>
        <taxon>Spermatophyta</taxon>
        <taxon>Magnoliopsida</taxon>
        <taxon>eudicotyledons</taxon>
        <taxon>Gunneridae</taxon>
        <taxon>Pentapetalae</taxon>
        <taxon>Caryophyllales</taxon>
        <taxon>Caryophyllaceae</taxon>
        <taxon>Caryophylleae</taxon>
        <taxon>Saponaria</taxon>
    </lineage>
</organism>
<sequence length="158" mass="18207">MLDFMGRHVFRRCTAELSECLDIMYPFQTTKTSSLLTSMLSVSCHSNAWAPYGNFAHFMPISELQIADYVEVRLALGTSDNSRRRPHPTWSTTKHARLLRTTLDLSINVGESLDGARQIHVKLFFLVLYFYSFRVVLVVFNLEYLSKSCKIVLCKNIF</sequence>
<dbReference type="AlphaFoldDB" id="A0AAW1NHI5"/>
<keyword evidence="3" id="KW-1185">Reference proteome</keyword>
<gene>
    <name evidence="2" type="ORF">RND81_01G090800</name>
</gene>
<name>A0AAW1NHI5_SAPOF</name>
<evidence type="ECO:0000313" key="3">
    <source>
        <dbReference type="Proteomes" id="UP001443914"/>
    </source>
</evidence>